<dbReference type="InterPro" id="IPR013808">
    <property type="entry name" value="Transglutaminase_AS"/>
</dbReference>
<feature type="compositionally biased region" description="Polar residues" evidence="9">
    <location>
        <begin position="1174"/>
        <end position="1191"/>
    </location>
</feature>
<dbReference type="InterPro" id="IPR001102">
    <property type="entry name" value="Transglutaminase_N"/>
</dbReference>
<dbReference type="SMART" id="SM00325">
    <property type="entry name" value="RhoGEF"/>
    <property type="match status" value="1"/>
</dbReference>
<dbReference type="Pfam" id="PF01841">
    <property type="entry name" value="Transglut_core"/>
    <property type="match status" value="1"/>
</dbReference>
<dbReference type="SUPFAM" id="SSF50729">
    <property type="entry name" value="PH domain-like"/>
    <property type="match status" value="1"/>
</dbReference>
<dbReference type="InterPro" id="IPR008958">
    <property type="entry name" value="Transglutaminase_C"/>
</dbReference>
<evidence type="ECO:0000256" key="1">
    <source>
        <dbReference type="ARBA" id="ARBA00001913"/>
    </source>
</evidence>
<evidence type="ECO:0000256" key="8">
    <source>
        <dbReference type="SAM" id="Coils"/>
    </source>
</evidence>
<dbReference type="GO" id="GO:0046872">
    <property type="term" value="F:metal ion binding"/>
    <property type="evidence" value="ECO:0007669"/>
    <property type="project" value="UniProtKB-KW"/>
</dbReference>
<evidence type="ECO:0000313" key="12">
    <source>
        <dbReference type="EMBL" id="RXN27133.1"/>
    </source>
</evidence>
<keyword evidence="5" id="KW-0106">Calcium</keyword>
<keyword evidence="15" id="KW-1267">Proteomics identification</keyword>
<comment type="caution">
    <text evidence="12">The sequence shown here is derived from an EMBL/GenBank/DDBJ whole genome shotgun (WGS) entry which is preliminary data.</text>
</comment>
<organism evidence="12 14">
    <name type="scientific">Labeo rohita</name>
    <name type="common">Indian major carp</name>
    <name type="synonym">Cyprinus rohita</name>
    <dbReference type="NCBI Taxonomy" id="84645"/>
    <lineage>
        <taxon>Eukaryota</taxon>
        <taxon>Metazoa</taxon>
        <taxon>Chordata</taxon>
        <taxon>Craniata</taxon>
        <taxon>Vertebrata</taxon>
        <taxon>Euteleostomi</taxon>
        <taxon>Actinopterygii</taxon>
        <taxon>Neopterygii</taxon>
        <taxon>Teleostei</taxon>
        <taxon>Ostariophysi</taxon>
        <taxon>Cypriniformes</taxon>
        <taxon>Cyprinidae</taxon>
        <taxon>Labeoninae</taxon>
        <taxon>Labeonini</taxon>
        <taxon>Labeo</taxon>
    </lineage>
</organism>
<feature type="region of interest" description="Disordered" evidence="9">
    <location>
        <begin position="441"/>
        <end position="494"/>
    </location>
</feature>
<evidence type="ECO:0000259" key="11">
    <source>
        <dbReference type="PROSITE" id="PS50010"/>
    </source>
</evidence>
<dbReference type="EMBL" id="QBIY01011366">
    <property type="protein sequence ID" value="RXN32481.1"/>
    <property type="molecule type" value="Genomic_DNA"/>
</dbReference>
<dbReference type="PROSITE" id="PS50003">
    <property type="entry name" value="PH_DOMAIN"/>
    <property type="match status" value="1"/>
</dbReference>
<dbReference type="SUPFAM" id="SSF49309">
    <property type="entry name" value="Transglutaminase, two C-terminal domains"/>
    <property type="match status" value="2"/>
</dbReference>
<proteinExistence type="evidence at protein level"/>
<keyword evidence="14" id="KW-1185">Reference proteome</keyword>
<evidence type="ECO:0000256" key="7">
    <source>
        <dbReference type="ARBA" id="ARBA00024222"/>
    </source>
</evidence>
<feature type="domain" description="DH" evidence="11">
    <location>
        <begin position="1419"/>
        <end position="1598"/>
    </location>
</feature>
<dbReference type="InterPro" id="IPR052231">
    <property type="entry name" value="Rho_GEF_signaling-related"/>
</dbReference>
<evidence type="ECO:0000259" key="10">
    <source>
        <dbReference type="PROSITE" id="PS50003"/>
    </source>
</evidence>
<dbReference type="InterPro" id="IPR036238">
    <property type="entry name" value="Transglutaminase_C_sf"/>
</dbReference>
<dbReference type="Pfam" id="PF00621">
    <property type="entry name" value="RhoGEF"/>
    <property type="match status" value="1"/>
</dbReference>
<dbReference type="InterPro" id="IPR035899">
    <property type="entry name" value="DBL_dom_sf"/>
</dbReference>
<dbReference type="Pfam" id="PF00927">
    <property type="entry name" value="Transglut_C"/>
    <property type="match status" value="2"/>
</dbReference>
<feature type="coiled-coil region" evidence="8">
    <location>
        <begin position="959"/>
        <end position="986"/>
    </location>
</feature>
<sequence>MMKNPVQNPSSLDWSIQSALSSLFPPFEATAPTVLSQLFRTIEERYHGDALQCLLNFLIPAKHILESVQQAACAAYSDVLFRCEGWPLCLRDRVVIQLAPINPLLLRPGDFYLQVEPFGEQSARIVLKSLLVQEDLLGQENLVLQAGSRLLEGPAIEETPIPETSYPCIFTESWLREINDGRHGNPLCQCVLSSDRGVVKVPWKEVANPEFLDRPKSNIWLETKTCSTPTLRVQDLKTEIPENESQLQAPVGLLPLEMETRILPANDGMPVCVQLVEGGSRLVKVDQGLPISSFAGKPVGWVAPNTWDSRHNRELEGEYVDLLEFNKEKETLVLNKIAMPTKPLGFKLVRTTQPAPKSNVNLCGEACNPCMQNQTSESMQNDPESKCRYRHSYMAALRNPVNFERASMLPSLEETRTDVGEGEPSCEGYGVGLRLKPTSCTFGQTPNQADRNPMQSFENSVQQKQSPKNSSQSIPHDRSSRENAESLDQHMTQQMPSMVQARQQHKSFLTGQQDLHQTVLGTKALPDKRLHCLNNSFRQDSFQMRISGQKHAKTQHLPKMGLRALPDHSGHRQDANLCLQGFNPIRYSQNQLTQASEQTPPLFQRQILFQNENRPLDYKVLCDDRHCGRGPGSPVQVIKGKSRSKSRSTSSVSETTRECLQPHKPTNRSRSDVYPEIIPMLPAIQGIKHTANLVSPKLNRRREARKGSRDRAGRAVVEVYGGRKGWASSQLSPQEFCRLLLYLHSVPRMEVRELGMTIVIDSRKCPLPSVFYKSLLMVQEQALHAVHTILMLVDKDANPRPEKHPGLQIDVVTSLKALHKTVDGQQLTSDLGGTFPYSHEDWLQFHQDVQSCIQEQRSSMKMVLEDTRLVALQREGGSILARMRKEESRFAQSEDFRDSLESVTCLYNQVEEAVHTLVMKSNQSLQHLEHVLLLRETEDSLSKIQKWCDEEEQSWQKDKDDTEKTLLKIEQRLQEIQSVLIQAKEKNEKGMSLIKEVDRNSKGTRYPETDAFRCNATAFKTNMTGFLLKSEERKSELERSVDLFRFCEEASSLVKECMEYLEHIKSSNAPMCACLSTLKAFEERFKDFSPQHFQDKSSALLERHPDGIWMWNAVWAQCRDIRQRLTEILQASYRNQKPLGLPQKDSGAAKPEEAHLKGPTQSVITTGLGENEGDPQTNLAGGHTETQNSPAGQGDNETVMHFDLRCEPVRTETSTSSNSDLIMTENTHKELHVQGPQQPFKLREEGRSEHFHQSTSKVSTSHNSPATKLRKCRRIYSHSDSDLRKSGRVSEFNCSPHYKALVRSRSEGSCLQSINYQVSIGKTAVKHKVQTCAASRRESDSSRASWDEQSSKLSHQDSFCSSTSGLSQSDVSEKFSSDTKSDDHTLISPAAQSESPVRTQDESVCRPDSVLDHNSTVLKLQHIMEELLQTEREYVRALGYVVENYIPELERPDVPQDLRGQRGSIFGNLEKLRDFHQHHFLQELELCLKEPFCVGRCFLKHKENFGLYALYSKNKPRSERLLIDHGREFFKQKQQLLGDKMDLSSYLLKPVQRISKYGLLLQDMLRECDSGAHTGHERIEIQTALEMIQFQLRHGNNLLAMDDIQDCDVNLKEQGQLIRQDEFLLTFRKKKCYRHIFLFQDLILFSKTRRTDVGNDTYIYKQSFKTSDIGMTHNSGDSGLCFEIWFRRRKSQDTYVFQAPSREVKENWTRDLERILWEQAVYNREIRMQERVFMGIGHKPFMDIQPSEMAINDRAINCTPTGRGGIPVLRLNSVGSASCTSSSGSHSSSSSGWGSTSPVGHLIGPSGGDIVRYVHGTSGILEEDDLDQESGNQSTLVESSVSSGESVSCFSSSGQSCSSVIGGDCDHGPSEMPVIALDIGTWDLACQFNNTDHHTELNGMDRLIVRRGQAFTINLYLNSGSYQPGYTQLHITAETGPQPEEQYGTRAVFGLSNEIDDTCWSAAVSSPPGDTVCLSVCAAPDAPIGRYVLTLDGRIQFEFILLFNPWCPRDVVYMDSEEKLSEYVLAQDGIIFRGDAEYPVPMAWYFGQFEEGILDACLRILDMNPKYRRNPGKDCSGRRNVIYVTRVLSAMINSNDQDYGVLEGCWKNTFDGGVSPLSWRGSVQILKTWDRTSCMPVRYGQCWVFAAVACTVSRALGIPCRVVTNFYSAHDTNSNLVIERYLNEKNELDSSTRDMIWNYHCWVESWMVRPDLPPGFDGWQASDPTPQEKSEGVFCCGPVSVRAIKEGELTLKYDAPFVFAEVNADLVYILKYNDGSTRKIVNDQKVGQKISTKSVGRDDREDITHLYKYPEGSVEERQVFKKANHQNKLLQEKANSGLHITIKLSTGIRKGCDFDVFAVVSNNTEENKKCRLVFASRAVSYNGVVGRECGFKDLLNVELAPGGERKVPLRLNYSKYCNNLTEDNLIRLGALLIDYSTKEAVMAMRDVVLDDPEIKIRILGEPKQNRKLAAELTLQNPLPEPLQGCCFTIEGANLTGGTSITEKLESPIEPGQEAKVKIYFTPTQSGLRKLVVDFDSDKLGHVRGYRNVIIGK</sequence>
<dbReference type="EMBL" id="QBIY01012066">
    <property type="protein sequence ID" value="RXN27133.1"/>
    <property type="molecule type" value="Genomic_DNA"/>
</dbReference>
<dbReference type="SMART" id="SM00460">
    <property type="entry name" value="TGc"/>
    <property type="match status" value="1"/>
</dbReference>
<feature type="compositionally biased region" description="Basic and acidic residues" evidence="9">
    <location>
        <begin position="475"/>
        <end position="488"/>
    </location>
</feature>
<evidence type="ECO:0000313" key="13">
    <source>
        <dbReference type="EMBL" id="RXN32481.1"/>
    </source>
</evidence>
<dbReference type="InterPro" id="IPR014756">
    <property type="entry name" value="Ig_E-set"/>
</dbReference>
<keyword evidence="3 12" id="KW-0808">Transferase</keyword>
<reference evidence="12 14" key="1">
    <citation type="submission" date="2018-03" db="EMBL/GenBank/DDBJ databases">
        <title>Draft genome sequence of Rohu Carp (Labeo rohita).</title>
        <authorList>
            <person name="Das P."/>
            <person name="Kushwaha B."/>
            <person name="Joshi C.G."/>
            <person name="Kumar D."/>
            <person name="Nagpure N.S."/>
            <person name="Sahoo L."/>
            <person name="Das S.P."/>
            <person name="Bit A."/>
            <person name="Patnaik S."/>
            <person name="Meher P.K."/>
            <person name="Jayasankar P."/>
            <person name="Koringa P.G."/>
            <person name="Patel N.V."/>
            <person name="Hinsu A.T."/>
            <person name="Kumar R."/>
            <person name="Pandey M."/>
            <person name="Agarwal S."/>
            <person name="Srivastava S."/>
            <person name="Singh M."/>
            <person name="Iquebal M.A."/>
            <person name="Jaiswal S."/>
            <person name="Angadi U.B."/>
            <person name="Kumar N."/>
            <person name="Raza M."/>
            <person name="Shah T.M."/>
            <person name="Rai A."/>
            <person name="Jena J.K."/>
        </authorList>
    </citation>
    <scope>NUCLEOTIDE SEQUENCE [LARGE SCALE GENOMIC DNA]</scope>
    <source>
        <strain evidence="12">DASCIFA01</strain>
        <tissue evidence="12">Testis</tissue>
    </source>
</reference>
<keyword evidence="6" id="KW-0012">Acyltransferase</keyword>
<feature type="compositionally biased region" description="Polar residues" evidence="9">
    <location>
        <begin position="1253"/>
        <end position="1266"/>
    </location>
</feature>
<evidence type="ECO:0000256" key="6">
    <source>
        <dbReference type="ARBA" id="ARBA00023315"/>
    </source>
</evidence>
<dbReference type="Proteomes" id="UP000290572">
    <property type="component" value="Unassembled WGS sequence"/>
</dbReference>
<dbReference type="InterPro" id="IPR011993">
    <property type="entry name" value="PH-like_dom_sf"/>
</dbReference>
<dbReference type="CDD" id="cd13242">
    <property type="entry name" value="PH_puratrophin-1"/>
    <property type="match status" value="1"/>
</dbReference>
<accession>A0A498N4K0</accession>
<dbReference type="CDD" id="cd00160">
    <property type="entry name" value="RhoGEF"/>
    <property type="match status" value="1"/>
</dbReference>
<protein>
    <recommendedName>
        <fullName evidence="7">protein-glutamine gamma-glutamyltransferase</fullName>
        <ecNumber evidence="7">2.3.2.13</ecNumber>
    </recommendedName>
</protein>
<dbReference type="InterPro" id="IPR000219">
    <property type="entry name" value="DH_dom"/>
</dbReference>
<feature type="region of interest" description="Disordered" evidence="9">
    <location>
        <begin position="1355"/>
        <end position="1408"/>
    </location>
</feature>
<evidence type="ECO:0000256" key="4">
    <source>
        <dbReference type="ARBA" id="ARBA00022723"/>
    </source>
</evidence>
<feature type="region of interest" description="Disordered" evidence="9">
    <location>
        <begin position="1244"/>
        <end position="1270"/>
    </location>
</feature>
<dbReference type="PANTHER" id="PTHR45845:SF2">
    <property type="entry name" value="RIKEN CDNA D630003M21 GENE"/>
    <property type="match status" value="1"/>
</dbReference>
<dbReference type="InterPro" id="IPR002931">
    <property type="entry name" value="Transglutaminase-like"/>
</dbReference>
<dbReference type="GO" id="GO:0007399">
    <property type="term" value="P:nervous system development"/>
    <property type="evidence" value="ECO:0007669"/>
    <property type="project" value="UniProtKB-ARBA"/>
</dbReference>
<name>A0A498N4K0_LABRO</name>
<dbReference type="PANTHER" id="PTHR45845">
    <property type="entry name" value="RHO GUANINE NUCLEOTIDE EXCHANGE FACTOR-RELATED"/>
    <property type="match status" value="1"/>
</dbReference>
<feature type="domain" description="PH" evidence="10">
    <location>
        <begin position="1610"/>
        <end position="1717"/>
    </location>
</feature>
<keyword evidence="4" id="KW-0479">Metal-binding</keyword>
<dbReference type="FunFam" id="2.60.40.10:FF:000278">
    <property type="entry name" value="Protein-glutamine gamma-glutamyltransferase 2"/>
    <property type="match status" value="1"/>
</dbReference>
<dbReference type="PROSITE" id="PS00547">
    <property type="entry name" value="TRANSGLUTAMINASES"/>
    <property type="match status" value="1"/>
</dbReference>
<dbReference type="SUPFAM" id="SSF54001">
    <property type="entry name" value="Cysteine proteinases"/>
    <property type="match status" value="1"/>
</dbReference>
<dbReference type="GO" id="GO:0005085">
    <property type="term" value="F:guanyl-nucleotide exchange factor activity"/>
    <property type="evidence" value="ECO:0007669"/>
    <property type="project" value="InterPro"/>
</dbReference>
<dbReference type="EC" id="2.3.2.13" evidence="7"/>
<dbReference type="GO" id="GO:0003810">
    <property type="term" value="F:protein-glutamine gamma-glutamyltransferase activity"/>
    <property type="evidence" value="ECO:0007669"/>
    <property type="project" value="UniProtKB-EC"/>
</dbReference>
<dbReference type="Gene3D" id="2.60.40.10">
    <property type="entry name" value="Immunoglobulins"/>
    <property type="match status" value="3"/>
</dbReference>
<dbReference type="InterPro" id="IPR036985">
    <property type="entry name" value="Transglutaminase-like_sf"/>
</dbReference>
<dbReference type="SUPFAM" id="SSF81296">
    <property type="entry name" value="E set domains"/>
    <property type="match status" value="1"/>
</dbReference>
<dbReference type="InterPro" id="IPR013783">
    <property type="entry name" value="Ig-like_fold"/>
</dbReference>
<dbReference type="FunFam" id="3.90.260.10:FF:000001">
    <property type="entry name" value="Protein-glutamine gamma-glutamyltransferase 2"/>
    <property type="match status" value="1"/>
</dbReference>
<evidence type="ECO:0000313" key="14">
    <source>
        <dbReference type="Proteomes" id="UP000290572"/>
    </source>
</evidence>
<feature type="compositionally biased region" description="Polar residues" evidence="9">
    <location>
        <begin position="441"/>
        <end position="458"/>
    </location>
</feature>
<feature type="compositionally biased region" description="Basic and acidic residues" evidence="9">
    <location>
        <begin position="1399"/>
        <end position="1408"/>
    </location>
</feature>
<dbReference type="InterPro" id="IPR055251">
    <property type="entry name" value="SOS1_NGEF_PH"/>
</dbReference>
<evidence type="ECO:0007829" key="15">
    <source>
        <dbReference type="PeptideAtlas" id="A0A498N4K0"/>
    </source>
</evidence>
<feature type="compositionally biased region" description="Low complexity" evidence="9">
    <location>
        <begin position="1780"/>
        <end position="1797"/>
    </location>
</feature>
<evidence type="ECO:0000256" key="5">
    <source>
        <dbReference type="ARBA" id="ARBA00022837"/>
    </source>
</evidence>
<dbReference type="Gene3D" id="2.30.29.30">
    <property type="entry name" value="Pleckstrin-homology domain (PH domain)/Phosphotyrosine-binding domain (PTB)"/>
    <property type="match status" value="1"/>
</dbReference>
<dbReference type="InterPro" id="IPR001849">
    <property type="entry name" value="PH_domain"/>
</dbReference>
<feature type="region of interest" description="Disordered" evidence="9">
    <location>
        <begin position="631"/>
        <end position="671"/>
    </location>
</feature>
<comment type="similarity">
    <text evidence="2">Belongs to the transglutaminase superfamily. Transglutaminase family.</text>
</comment>
<dbReference type="Gene3D" id="1.20.58.60">
    <property type="match status" value="1"/>
</dbReference>
<dbReference type="Pfam" id="PF00868">
    <property type="entry name" value="Transglut_N"/>
    <property type="match status" value="1"/>
</dbReference>
<dbReference type="Gene3D" id="1.20.900.10">
    <property type="entry name" value="Dbl homology (DH) domain"/>
    <property type="match status" value="1"/>
</dbReference>
<evidence type="ECO:0000256" key="3">
    <source>
        <dbReference type="ARBA" id="ARBA00022679"/>
    </source>
</evidence>
<dbReference type="SMART" id="SM00233">
    <property type="entry name" value="PH"/>
    <property type="match status" value="1"/>
</dbReference>
<evidence type="ECO:0000256" key="9">
    <source>
        <dbReference type="SAM" id="MobiDB-lite"/>
    </source>
</evidence>
<feature type="compositionally biased region" description="Basic and acidic residues" evidence="9">
    <location>
        <begin position="1371"/>
        <end position="1385"/>
    </location>
</feature>
<comment type="cofactor">
    <cofactor evidence="1">
        <name>Ca(2+)</name>
        <dbReference type="ChEBI" id="CHEBI:29108"/>
    </cofactor>
</comment>
<keyword evidence="8" id="KW-0175">Coiled coil</keyword>
<dbReference type="Gene3D" id="3.90.260.10">
    <property type="entry name" value="Transglutaminase-like"/>
    <property type="match status" value="1"/>
</dbReference>
<dbReference type="Pfam" id="PF22697">
    <property type="entry name" value="SOS1_NGEF_PH"/>
    <property type="match status" value="1"/>
</dbReference>
<feature type="region of interest" description="Disordered" evidence="9">
    <location>
        <begin position="1780"/>
        <end position="1799"/>
    </location>
</feature>
<dbReference type="FunFam" id="2.60.40.10:FF:000090">
    <property type="entry name" value="Protein-glutamine gamma-glutamyltransferase 2"/>
    <property type="match status" value="1"/>
</dbReference>
<gene>
    <name evidence="12" type="ORF">ROHU_005498</name>
    <name evidence="13" type="ORF">ROHU_016120</name>
</gene>
<evidence type="ECO:0000256" key="2">
    <source>
        <dbReference type="ARBA" id="ARBA00005968"/>
    </source>
</evidence>
<dbReference type="PROSITE" id="PS50010">
    <property type="entry name" value="DH_2"/>
    <property type="match status" value="1"/>
</dbReference>
<feature type="compositionally biased region" description="Polar residues" evidence="9">
    <location>
        <begin position="1355"/>
        <end position="1370"/>
    </location>
</feature>
<dbReference type="InterPro" id="IPR038765">
    <property type="entry name" value="Papain-like_cys_pep_sf"/>
</dbReference>
<feature type="compositionally biased region" description="Low complexity" evidence="9">
    <location>
        <begin position="459"/>
        <end position="473"/>
    </location>
</feature>
<dbReference type="SUPFAM" id="SSF48065">
    <property type="entry name" value="DBL homology domain (DH-domain)"/>
    <property type="match status" value="1"/>
</dbReference>
<feature type="region of interest" description="Disordered" evidence="9">
    <location>
        <begin position="1137"/>
        <end position="1197"/>
    </location>
</feature>